<protein>
    <recommendedName>
        <fullName evidence="3">Periplasmic binding protein-like II</fullName>
    </recommendedName>
</protein>
<reference evidence="1 2" key="2">
    <citation type="submission" date="2016-08" db="EMBL/GenBank/DDBJ databases">
        <title>Pervasive Adenine N6-methylation of Active Genes in Fungi.</title>
        <authorList>
            <consortium name="DOE Joint Genome Institute"/>
            <person name="Mondo S.J."/>
            <person name="Dannebaum R.O."/>
            <person name="Kuo R.C."/>
            <person name="Labutti K."/>
            <person name="Haridas S."/>
            <person name="Kuo A."/>
            <person name="Salamov A."/>
            <person name="Ahrendt S.R."/>
            <person name="Lipzen A."/>
            <person name="Sullivan W."/>
            <person name="Andreopoulos W.B."/>
            <person name="Clum A."/>
            <person name="Lindquist E."/>
            <person name="Daum C."/>
            <person name="Ramamoorthy G.K."/>
            <person name="Gryganskyi A."/>
            <person name="Culley D."/>
            <person name="Magnuson J.K."/>
            <person name="James T.Y."/>
            <person name="O'Malley M.A."/>
            <person name="Stajich J.E."/>
            <person name="Spatafora J.W."/>
            <person name="Visel A."/>
            <person name="Grigoriev I.V."/>
        </authorList>
    </citation>
    <scope>NUCLEOTIDE SEQUENCE [LARGE SCALE GENOMIC DNA]</scope>
    <source>
        <strain evidence="2">finn</strain>
    </source>
</reference>
<reference evidence="1 2" key="1">
    <citation type="submission" date="2016-08" db="EMBL/GenBank/DDBJ databases">
        <title>Genomes of anaerobic fungi encode conserved fungal cellulosomes for biomass hydrolysis.</title>
        <authorList>
            <consortium name="DOE Joint Genome Institute"/>
            <person name="Haitjema C.H."/>
            <person name="Gilmore S.P."/>
            <person name="Henske J.K."/>
            <person name="Solomon K.V."/>
            <person name="De Groot R."/>
            <person name="Kuo A."/>
            <person name="Mondo S.J."/>
            <person name="Salamov A.A."/>
            <person name="Labutti K."/>
            <person name="Zhao Z."/>
            <person name="Chiniquy J."/>
            <person name="Barry K."/>
            <person name="Brewer H.M."/>
            <person name="Purvine S.O."/>
            <person name="Wright A.T."/>
            <person name="Boxma B."/>
            <person name="Van Alen T."/>
            <person name="Hackstein J.H."/>
            <person name="Baker S.E."/>
            <person name="Grigoriev I.V."/>
            <person name="O'Malley M.A."/>
        </authorList>
    </citation>
    <scope>NUCLEOTIDE SEQUENCE [LARGE SCALE GENOMIC DNA]</scope>
    <source>
        <strain evidence="2">finn</strain>
    </source>
</reference>
<sequence>PIYQRYSVLYSNQLLLDKYKKQVPETWEELIKTGRYIYEKEKENNNTLQYIYNGLFTG</sequence>
<feature type="non-terminal residue" evidence="1">
    <location>
        <position position="58"/>
    </location>
</feature>
<keyword evidence="2" id="KW-1185">Reference proteome</keyword>
<gene>
    <name evidence="1" type="ORF">BCR36DRAFT_238936</name>
</gene>
<feature type="non-terminal residue" evidence="1">
    <location>
        <position position="1"/>
    </location>
</feature>
<dbReference type="AlphaFoldDB" id="A0A1Y1UY68"/>
<proteinExistence type="predicted"/>
<name>A0A1Y1UY68_9FUNG</name>
<dbReference type="Gene3D" id="3.40.190.10">
    <property type="entry name" value="Periplasmic binding protein-like II"/>
    <property type="match status" value="1"/>
</dbReference>
<dbReference type="Proteomes" id="UP000193719">
    <property type="component" value="Unassembled WGS sequence"/>
</dbReference>
<comment type="caution">
    <text evidence="1">The sequence shown here is derived from an EMBL/GenBank/DDBJ whole genome shotgun (WGS) entry which is preliminary data.</text>
</comment>
<evidence type="ECO:0000313" key="2">
    <source>
        <dbReference type="Proteomes" id="UP000193719"/>
    </source>
</evidence>
<evidence type="ECO:0000313" key="1">
    <source>
        <dbReference type="EMBL" id="ORX43288.1"/>
    </source>
</evidence>
<dbReference type="EMBL" id="MCFH01000054">
    <property type="protein sequence ID" value="ORX43288.1"/>
    <property type="molecule type" value="Genomic_DNA"/>
</dbReference>
<accession>A0A1Y1UY68</accession>
<dbReference type="SUPFAM" id="SSF53850">
    <property type="entry name" value="Periplasmic binding protein-like II"/>
    <property type="match status" value="1"/>
</dbReference>
<organism evidence="1 2">
    <name type="scientific">Piromyces finnis</name>
    <dbReference type="NCBI Taxonomy" id="1754191"/>
    <lineage>
        <taxon>Eukaryota</taxon>
        <taxon>Fungi</taxon>
        <taxon>Fungi incertae sedis</taxon>
        <taxon>Chytridiomycota</taxon>
        <taxon>Chytridiomycota incertae sedis</taxon>
        <taxon>Neocallimastigomycetes</taxon>
        <taxon>Neocallimastigales</taxon>
        <taxon>Neocallimastigaceae</taxon>
        <taxon>Piromyces</taxon>
    </lineage>
</organism>
<evidence type="ECO:0008006" key="3">
    <source>
        <dbReference type="Google" id="ProtNLM"/>
    </source>
</evidence>